<keyword evidence="1" id="KW-0472">Membrane</keyword>
<dbReference type="EMBL" id="JARQZJ010000095">
    <property type="protein sequence ID" value="KAK9885330.1"/>
    <property type="molecule type" value="Genomic_DNA"/>
</dbReference>
<dbReference type="PANTHER" id="PTHR39948">
    <property type="entry name" value="GEO11419P1"/>
    <property type="match status" value="1"/>
</dbReference>
<proteinExistence type="predicted"/>
<comment type="caution">
    <text evidence="2">The sequence shown here is derived from an EMBL/GenBank/DDBJ whole genome shotgun (WGS) entry which is preliminary data.</text>
</comment>
<keyword evidence="1" id="KW-0812">Transmembrane</keyword>
<reference evidence="2 3" key="1">
    <citation type="submission" date="2023-03" db="EMBL/GenBank/DDBJ databases">
        <title>Genome insight into feeding habits of ladybird beetles.</title>
        <authorList>
            <person name="Li H.-S."/>
            <person name="Huang Y.-H."/>
            <person name="Pang H."/>
        </authorList>
    </citation>
    <scope>NUCLEOTIDE SEQUENCE [LARGE SCALE GENOMIC DNA]</scope>
    <source>
        <strain evidence="2">SYSU_2023b</strain>
        <tissue evidence="2">Whole body</tissue>
    </source>
</reference>
<keyword evidence="3" id="KW-1185">Reference proteome</keyword>
<gene>
    <name evidence="2" type="ORF">WA026_010830</name>
</gene>
<accession>A0AAW1UW41</accession>
<organism evidence="2 3">
    <name type="scientific">Henosepilachna vigintioctopunctata</name>
    <dbReference type="NCBI Taxonomy" id="420089"/>
    <lineage>
        <taxon>Eukaryota</taxon>
        <taxon>Metazoa</taxon>
        <taxon>Ecdysozoa</taxon>
        <taxon>Arthropoda</taxon>
        <taxon>Hexapoda</taxon>
        <taxon>Insecta</taxon>
        <taxon>Pterygota</taxon>
        <taxon>Neoptera</taxon>
        <taxon>Endopterygota</taxon>
        <taxon>Coleoptera</taxon>
        <taxon>Polyphaga</taxon>
        <taxon>Cucujiformia</taxon>
        <taxon>Coccinelloidea</taxon>
        <taxon>Coccinellidae</taxon>
        <taxon>Epilachninae</taxon>
        <taxon>Epilachnini</taxon>
        <taxon>Henosepilachna</taxon>
    </lineage>
</organism>
<name>A0AAW1UW41_9CUCU</name>
<keyword evidence="1" id="KW-1133">Transmembrane helix</keyword>
<evidence type="ECO:0000313" key="3">
    <source>
        <dbReference type="Proteomes" id="UP001431783"/>
    </source>
</evidence>
<dbReference type="PANTHER" id="PTHR39948:SF1">
    <property type="entry name" value="GEO11419P1"/>
    <property type="match status" value="1"/>
</dbReference>
<dbReference type="Proteomes" id="UP001431783">
    <property type="component" value="Unassembled WGS sequence"/>
</dbReference>
<evidence type="ECO:0000313" key="2">
    <source>
        <dbReference type="EMBL" id="KAK9885330.1"/>
    </source>
</evidence>
<dbReference type="AlphaFoldDB" id="A0AAW1UW41"/>
<sequence length="93" mass="10445">MKVVWDTLEFLFWLFILVGISFALAGFCSTVYIIVYFIQAFVSCVEPISNALLFGIQLPHYCVARMLDILFAKLEEPSSTISTKPSFIGVSNL</sequence>
<evidence type="ECO:0000256" key="1">
    <source>
        <dbReference type="SAM" id="Phobius"/>
    </source>
</evidence>
<feature type="transmembrane region" description="Helical" evidence="1">
    <location>
        <begin position="12"/>
        <end position="38"/>
    </location>
</feature>
<protein>
    <submittedName>
        <fullName evidence="2">Uncharacterized protein</fullName>
    </submittedName>
</protein>